<keyword evidence="3" id="KW-0472">Membrane</keyword>
<dbReference type="PANTHER" id="PTHR21461">
    <property type="entry name" value="GLYCOSYLTRANSFERASE FAMILY 92 PROTEIN"/>
    <property type="match status" value="1"/>
</dbReference>
<evidence type="ECO:0008006" key="6">
    <source>
        <dbReference type="Google" id="ProtNLM"/>
    </source>
</evidence>
<dbReference type="InterPro" id="IPR029044">
    <property type="entry name" value="Nucleotide-diphossugar_trans"/>
</dbReference>
<dbReference type="Pfam" id="PF13704">
    <property type="entry name" value="Glyco_tranf_2_4"/>
    <property type="match status" value="1"/>
</dbReference>
<proteinExistence type="predicted"/>
<dbReference type="EMBL" id="BSPB01000019">
    <property type="protein sequence ID" value="GLS15014.1"/>
    <property type="molecule type" value="Genomic_DNA"/>
</dbReference>
<evidence type="ECO:0000313" key="5">
    <source>
        <dbReference type="Proteomes" id="UP001156903"/>
    </source>
</evidence>
<gene>
    <name evidence="4" type="ORF">GCM10007935_24470</name>
</gene>
<dbReference type="SUPFAM" id="SSF53448">
    <property type="entry name" value="Nucleotide-diphospho-sugar transferases"/>
    <property type="match status" value="1"/>
</dbReference>
<keyword evidence="5" id="KW-1185">Reference proteome</keyword>
<dbReference type="Proteomes" id="UP001156903">
    <property type="component" value="Unassembled WGS sequence"/>
</dbReference>
<reference evidence="5" key="1">
    <citation type="journal article" date="2019" name="Int. J. Syst. Evol. Microbiol.">
        <title>The Global Catalogue of Microorganisms (GCM) 10K type strain sequencing project: providing services to taxonomists for standard genome sequencing and annotation.</title>
        <authorList>
            <consortium name="The Broad Institute Genomics Platform"/>
            <consortium name="The Broad Institute Genome Sequencing Center for Infectious Disease"/>
            <person name="Wu L."/>
            <person name="Ma J."/>
        </authorList>
    </citation>
    <scope>NUCLEOTIDE SEQUENCE [LARGE SCALE GENOMIC DNA]</scope>
    <source>
        <strain evidence="5">NBRC 109341</strain>
    </source>
</reference>
<comment type="caution">
    <text evidence="4">The sequence shown here is derived from an EMBL/GenBank/DDBJ whole genome shotgun (WGS) entry which is preliminary data.</text>
</comment>
<evidence type="ECO:0000256" key="2">
    <source>
        <dbReference type="ARBA" id="ARBA00022692"/>
    </source>
</evidence>
<evidence type="ECO:0000256" key="1">
    <source>
        <dbReference type="ARBA" id="ARBA00004167"/>
    </source>
</evidence>
<comment type="subcellular location">
    <subcellularLocation>
        <location evidence="1">Membrane</location>
        <topology evidence="1">Single-pass membrane protein</topology>
    </subcellularLocation>
</comment>
<accession>A0ABQ6C7P8</accession>
<dbReference type="PANTHER" id="PTHR21461:SF69">
    <property type="entry name" value="GLYCOSYLTRANSFERASE FAMILY 92 PROTEIN"/>
    <property type="match status" value="1"/>
</dbReference>
<organism evidence="4 5">
    <name type="scientific">Hydrogenophaga electricum</name>
    <dbReference type="NCBI Taxonomy" id="1230953"/>
    <lineage>
        <taxon>Bacteria</taxon>
        <taxon>Pseudomonadati</taxon>
        <taxon>Pseudomonadota</taxon>
        <taxon>Betaproteobacteria</taxon>
        <taxon>Burkholderiales</taxon>
        <taxon>Comamonadaceae</taxon>
        <taxon>Hydrogenophaga</taxon>
    </lineage>
</organism>
<name>A0ABQ6C7P8_9BURK</name>
<sequence>MRQRIEAISPETGKRLPRLGVGAIFKDEKPYVIEWLAHHRLLGVERFFVADNQSTDGTTELLEALQACGFLACHRFPSPEGRGPQLPAYRMLLETHGHEVEWLAFIDADEFIWPMGEEDSLPAFLQQLAERRPQMGALVLNWASYGSDGQLHQAPGLVVERFTRHAPRDHFANVPVKTVFRPGDFEGFTCSHNVQLAPGRSHLHADGQPRQTHPDYLDIPEKRYIRSERVCWEGFRINHYVIKSYQEFAQRKRRKGRVFVPRPLGQSYFLWHDNNDQHTPVAPGHLERLRAEMARIEAALTAVGWVDGDRDAGACESLRPPFGGRVGRVIRTDAGLHLRGWCQAWHHAHVQGLVAVVNGQVHRVPLFEPAPLLAAHQPAPALKGPQKYLNPQAPEGSGFRAFVPLDPAVVIGTLDIAGLLPDGGLTEPLEQDAPAS</sequence>
<protein>
    <recommendedName>
        <fullName evidence="6">Glycosyltransferase family 2 protein</fullName>
    </recommendedName>
</protein>
<evidence type="ECO:0000256" key="3">
    <source>
        <dbReference type="ARBA" id="ARBA00022989"/>
    </source>
</evidence>
<keyword evidence="2" id="KW-0812">Transmembrane</keyword>
<evidence type="ECO:0000313" key="4">
    <source>
        <dbReference type="EMBL" id="GLS15014.1"/>
    </source>
</evidence>
<keyword evidence="3" id="KW-1133">Transmembrane helix</keyword>